<evidence type="ECO:0000259" key="1">
    <source>
        <dbReference type="Pfam" id="PF00535"/>
    </source>
</evidence>
<keyword evidence="2" id="KW-0328">Glycosyltransferase</keyword>
<dbReference type="Proteomes" id="UP001152614">
    <property type="component" value="Unassembled WGS sequence"/>
</dbReference>
<comment type="caution">
    <text evidence="2">The sequence shown here is derived from an EMBL/GenBank/DDBJ whole genome shotgun (WGS) entry which is preliminary data.</text>
</comment>
<evidence type="ECO:0000313" key="2">
    <source>
        <dbReference type="EMBL" id="MDG4982790.1"/>
    </source>
</evidence>
<reference evidence="2" key="2">
    <citation type="journal article" date="2023" name="Food Microbiol.">
        <title>Evaluation of the fermentation potential of lactic acid bacteria isolated from herbs, fruits and vegetables as starter cultures in nut-based milk alternatives.</title>
        <authorList>
            <person name="Huang W."/>
            <person name="Dong A."/>
            <person name="Pham H.T."/>
            <person name="Zhou C."/>
            <person name="Huo Z."/>
            <person name="Watjen A.P."/>
            <person name="Prakash S."/>
            <person name="Bang-Berthelsen C.H."/>
            <person name="Turner M.S."/>
        </authorList>
    </citation>
    <scope>NUCLEOTIDE SEQUENCE</scope>
    <source>
        <strain evidence="2">3</strain>
    </source>
</reference>
<dbReference type="InterPro" id="IPR001173">
    <property type="entry name" value="Glyco_trans_2-like"/>
</dbReference>
<dbReference type="Pfam" id="PF00535">
    <property type="entry name" value="Glycos_transf_2"/>
    <property type="match status" value="1"/>
</dbReference>
<dbReference type="Gene3D" id="3.90.550.10">
    <property type="entry name" value="Spore Coat Polysaccharide Biosynthesis Protein SpsA, Chain A"/>
    <property type="match status" value="1"/>
</dbReference>
<dbReference type="EC" id="2.4.-.-" evidence="2"/>
<dbReference type="SUPFAM" id="SSF53448">
    <property type="entry name" value="Nucleotide-diphospho-sugar transferases"/>
    <property type="match status" value="1"/>
</dbReference>
<dbReference type="PANTHER" id="PTHR43685:SF2">
    <property type="entry name" value="GLYCOSYLTRANSFERASE 2-LIKE DOMAIN-CONTAINING PROTEIN"/>
    <property type="match status" value="1"/>
</dbReference>
<dbReference type="EMBL" id="JAOWLY010000001">
    <property type="protein sequence ID" value="MDG4982790.1"/>
    <property type="molecule type" value="Genomic_DNA"/>
</dbReference>
<organism evidence="2 3">
    <name type="scientific">Lactococcus lactis</name>
    <dbReference type="NCBI Taxonomy" id="1358"/>
    <lineage>
        <taxon>Bacteria</taxon>
        <taxon>Bacillati</taxon>
        <taxon>Bacillota</taxon>
        <taxon>Bacilli</taxon>
        <taxon>Lactobacillales</taxon>
        <taxon>Streptococcaceae</taxon>
        <taxon>Lactococcus</taxon>
    </lineage>
</organism>
<gene>
    <name evidence="2" type="ORF">OGZ51_01325</name>
</gene>
<dbReference type="InterPro" id="IPR050834">
    <property type="entry name" value="Glycosyltransf_2"/>
</dbReference>
<dbReference type="AlphaFoldDB" id="A0A9X4S3C6"/>
<feature type="domain" description="Glycosyltransferase 2-like" evidence="1">
    <location>
        <begin position="4"/>
        <end position="144"/>
    </location>
</feature>
<evidence type="ECO:0000313" key="3">
    <source>
        <dbReference type="Proteomes" id="UP001152614"/>
    </source>
</evidence>
<proteinExistence type="predicted"/>
<keyword evidence="2" id="KW-0808">Transferase</keyword>
<reference evidence="2" key="1">
    <citation type="submission" date="2022-10" db="EMBL/GenBank/DDBJ databases">
        <authorList>
            <person name="Turner M.S."/>
            <person name="Huang W."/>
        </authorList>
    </citation>
    <scope>NUCLEOTIDE SEQUENCE</scope>
    <source>
        <strain evidence="2">3</strain>
    </source>
</reference>
<dbReference type="GO" id="GO:0016757">
    <property type="term" value="F:glycosyltransferase activity"/>
    <property type="evidence" value="ECO:0007669"/>
    <property type="project" value="UniProtKB-KW"/>
</dbReference>
<dbReference type="RefSeq" id="WP_058206689.1">
    <property type="nucleotide sequence ID" value="NZ_JAOWLJ010000002.1"/>
</dbReference>
<name>A0A9X4S3C6_9LACT</name>
<accession>A0A9X4S3C6</accession>
<protein>
    <submittedName>
        <fullName evidence="2">Glycosyltransferase</fullName>
        <ecNumber evidence="2">2.4.-.-</ecNumber>
    </submittedName>
</protein>
<dbReference type="InterPro" id="IPR029044">
    <property type="entry name" value="Nucleotide-diphossugar_trans"/>
</dbReference>
<dbReference type="PANTHER" id="PTHR43685">
    <property type="entry name" value="GLYCOSYLTRANSFERASE"/>
    <property type="match status" value="1"/>
</dbReference>
<sequence>MKISCVIATYNGEKYIAEQLESLFYQTRQFDEVLIFDDCSTDLTVKIVKQFIREKHLNNWFVSVNEINKGFSKNFFEGLQKATGDFIFLCDQDDIWYKDKVQRMTDIMLDQPQINILSGGYKPLVSKSMDSLSKIYYFFNNKFSKKDKKVVLQRFKKNSVYTTRPGWTYCIRKEFLDSCKNLYHNYSSHDGFFWRYGMINDSFYNFNCETGQFRRTSNSASSFSNSKENKVRREIELSKNYRQICLDMLKYLSTTDVPRKRYKQKIYIKTIKYLEARIIFLENRSMKNFIKVSIFSGYTRKVWYAKDCLNMLGKL</sequence>